<evidence type="ECO:0000313" key="4">
    <source>
        <dbReference type="EMBL" id="KAJ8400353.1"/>
    </source>
</evidence>
<evidence type="ECO:0000313" key="5">
    <source>
        <dbReference type="Proteomes" id="UP001221898"/>
    </source>
</evidence>
<comment type="caution">
    <text evidence="4">The sequence shown here is derived from an EMBL/GenBank/DDBJ whole genome shotgun (WGS) entry which is preliminary data.</text>
</comment>
<protein>
    <recommendedName>
        <fullName evidence="3">Sialate O-acetylesterase domain-containing protein</fullName>
    </recommendedName>
</protein>
<reference evidence="4" key="1">
    <citation type="journal article" date="2023" name="Science">
        <title>Genome structures resolve the early diversification of teleost fishes.</title>
        <authorList>
            <person name="Parey E."/>
            <person name="Louis A."/>
            <person name="Montfort J."/>
            <person name="Bouchez O."/>
            <person name="Roques C."/>
            <person name="Iampietro C."/>
            <person name="Lluch J."/>
            <person name="Castinel A."/>
            <person name="Donnadieu C."/>
            <person name="Desvignes T."/>
            <person name="Floi Bucao C."/>
            <person name="Jouanno E."/>
            <person name="Wen M."/>
            <person name="Mejri S."/>
            <person name="Dirks R."/>
            <person name="Jansen H."/>
            <person name="Henkel C."/>
            <person name="Chen W.J."/>
            <person name="Zahm M."/>
            <person name="Cabau C."/>
            <person name="Klopp C."/>
            <person name="Thompson A.W."/>
            <person name="Robinson-Rechavi M."/>
            <person name="Braasch I."/>
            <person name="Lecointre G."/>
            <person name="Bobe J."/>
            <person name="Postlethwait J.H."/>
            <person name="Berthelot C."/>
            <person name="Roest Crollius H."/>
            <person name="Guiguen Y."/>
        </authorList>
    </citation>
    <scope>NUCLEOTIDE SEQUENCE</scope>
    <source>
        <strain evidence="4">NC1722</strain>
    </source>
</reference>
<name>A0AAD7SDM5_9TELE</name>
<dbReference type="PANTHER" id="PTHR22901:SF0">
    <property type="entry name" value="SIALATE O-ACETYLESTERASE"/>
    <property type="match status" value="1"/>
</dbReference>
<dbReference type="AlphaFoldDB" id="A0AAD7SDM5"/>
<keyword evidence="2" id="KW-0732">Signal</keyword>
<dbReference type="GO" id="GO:0005975">
    <property type="term" value="P:carbohydrate metabolic process"/>
    <property type="evidence" value="ECO:0007669"/>
    <property type="project" value="TreeGrafter"/>
</dbReference>
<evidence type="ECO:0000259" key="3">
    <source>
        <dbReference type="Pfam" id="PF03629"/>
    </source>
</evidence>
<dbReference type="InterPro" id="IPR036514">
    <property type="entry name" value="SGNH_hydro_sf"/>
</dbReference>
<dbReference type="InterPro" id="IPR039329">
    <property type="entry name" value="SIAE"/>
</dbReference>
<dbReference type="Proteomes" id="UP001221898">
    <property type="component" value="Unassembled WGS sequence"/>
</dbReference>
<organism evidence="4 5">
    <name type="scientific">Aldrovandia affinis</name>
    <dbReference type="NCBI Taxonomy" id="143900"/>
    <lineage>
        <taxon>Eukaryota</taxon>
        <taxon>Metazoa</taxon>
        <taxon>Chordata</taxon>
        <taxon>Craniata</taxon>
        <taxon>Vertebrata</taxon>
        <taxon>Euteleostomi</taxon>
        <taxon>Actinopterygii</taxon>
        <taxon>Neopterygii</taxon>
        <taxon>Teleostei</taxon>
        <taxon>Notacanthiformes</taxon>
        <taxon>Halosauridae</taxon>
        <taxon>Aldrovandia</taxon>
    </lineage>
</organism>
<feature type="chain" id="PRO_5042106472" description="Sialate O-acetylesterase domain-containing protein" evidence="2">
    <location>
        <begin position="19"/>
        <end position="508"/>
    </location>
</feature>
<dbReference type="SUPFAM" id="SSF52266">
    <property type="entry name" value="SGNH hydrolase"/>
    <property type="match status" value="1"/>
</dbReference>
<keyword evidence="5" id="KW-1185">Reference proteome</keyword>
<dbReference type="InterPro" id="IPR005181">
    <property type="entry name" value="SASA"/>
</dbReference>
<evidence type="ECO:0000256" key="2">
    <source>
        <dbReference type="SAM" id="SignalP"/>
    </source>
</evidence>
<dbReference type="GO" id="GO:0001681">
    <property type="term" value="F:sialate O-acetylesterase activity"/>
    <property type="evidence" value="ECO:0007669"/>
    <property type="project" value="InterPro"/>
</dbReference>
<dbReference type="PANTHER" id="PTHR22901">
    <property type="entry name" value="SIALATE O-ACETYLESTERASE"/>
    <property type="match status" value="1"/>
</dbReference>
<proteinExistence type="predicted"/>
<feature type="domain" description="Sialate O-acetylesterase" evidence="3">
    <location>
        <begin position="112"/>
        <end position="302"/>
    </location>
</feature>
<dbReference type="Gene3D" id="3.40.50.1110">
    <property type="entry name" value="SGNH hydrolase"/>
    <property type="match status" value="1"/>
</dbReference>
<dbReference type="EMBL" id="JAINUG010000077">
    <property type="protein sequence ID" value="KAJ8400353.1"/>
    <property type="molecule type" value="Genomic_DNA"/>
</dbReference>
<feature type="signal peptide" evidence="2">
    <location>
        <begin position="1"/>
        <end position="18"/>
    </location>
</feature>
<evidence type="ECO:0000256" key="1">
    <source>
        <dbReference type="ARBA" id="ARBA00022801"/>
    </source>
</evidence>
<accession>A0AAD7SDM5</accession>
<sequence>MVGRYVLSLLCVVSAANAVWPEFRFASYYGDHMVLQKAPERAVLWGYASDRSKVFVILAGQQEIKKQAAYVQNGTWRVTLDPVNAGGPYNVTAVQQGPAHAQVTLTDVLFGDVWLCGGQSNMVFLLSKVFNASEELALAPKFSHVRIFMAALELSKKELIDLPKVEMPWSLPSTELLGNFSAVCWLFGRYLYETLGYPVGLVESCWGGTPVEAWSSPRALHKCSLEEQEDNSYLSVSPNEMEPSPKRDNSVLWNAMIHPLLNMTIQGAIWYQGEDNTQYHLDKYGCSFPAMIDDWRASFHQGSGGQTAADFPFGFVQLSTHFKGAVKDGFPELRWHQTAGYGFSPNPRMQNTFMAVALDLPDEGSPWGSIHPRDKQDVAHRLTLGARAVAYREKGVSFQGPFPVKVLLSQDSINIFYTQAISVSLSITIFEICCTKVQEPCSSDSKWLPAPIMQWGRSSVQVSAAMCEEVVSGLRYAWRDWPCDFKACPVYSADQELPAPPFTTNRWP</sequence>
<keyword evidence="1" id="KW-0378">Hydrolase</keyword>
<gene>
    <name evidence="4" type="ORF">AAFF_G00397360</name>
</gene>
<dbReference type="Pfam" id="PF03629">
    <property type="entry name" value="SASA"/>
    <property type="match status" value="1"/>
</dbReference>